<accession>A0ABP7MHD3</accession>
<dbReference type="EMBL" id="BAABDH010000014">
    <property type="protein sequence ID" value="GAA3923186.1"/>
    <property type="molecule type" value="Genomic_DNA"/>
</dbReference>
<protein>
    <submittedName>
        <fullName evidence="1">Uncharacterized protein</fullName>
    </submittedName>
</protein>
<evidence type="ECO:0000313" key="2">
    <source>
        <dbReference type="Proteomes" id="UP001499909"/>
    </source>
</evidence>
<sequence length="148" mass="15724">MGTLLSSCDKGSIPAPDLAATGTGNTIAAAIVVCQITGNEYILDSNGNGAWRQTAPRSEPNMSPTLTGLGRYLYMDQTKFMMTPSGKILSVWEGTDTNPSTIPTSKNVKISSAWSECENGFESKCTRYTDGRVVLSLSSDPAVLPHSN</sequence>
<proteinExistence type="predicted"/>
<comment type="caution">
    <text evidence="1">The sequence shown here is derived from an EMBL/GenBank/DDBJ whole genome shotgun (WGS) entry which is preliminary data.</text>
</comment>
<reference evidence="2" key="1">
    <citation type="journal article" date="2019" name="Int. J. Syst. Evol. Microbiol.">
        <title>The Global Catalogue of Microorganisms (GCM) 10K type strain sequencing project: providing services to taxonomists for standard genome sequencing and annotation.</title>
        <authorList>
            <consortium name="The Broad Institute Genomics Platform"/>
            <consortium name="The Broad Institute Genome Sequencing Center for Infectious Disease"/>
            <person name="Wu L."/>
            <person name="Ma J."/>
        </authorList>
    </citation>
    <scope>NUCLEOTIDE SEQUENCE [LARGE SCALE GENOMIC DNA]</scope>
    <source>
        <strain evidence="2">JCM 17214</strain>
    </source>
</reference>
<evidence type="ECO:0000313" key="1">
    <source>
        <dbReference type="EMBL" id="GAA3923186.1"/>
    </source>
</evidence>
<dbReference type="Proteomes" id="UP001499909">
    <property type="component" value="Unassembled WGS sequence"/>
</dbReference>
<gene>
    <name evidence="1" type="ORF">GCM10022406_06780</name>
</gene>
<keyword evidence="2" id="KW-1185">Reference proteome</keyword>
<organism evidence="1 2">
    <name type="scientific">Hymenobacter algoricola</name>
    <dbReference type="NCBI Taxonomy" id="486267"/>
    <lineage>
        <taxon>Bacteria</taxon>
        <taxon>Pseudomonadati</taxon>
        <taxon>Bacteroidota</taxon>
        <taxon>Cytophagia</taxon>
        <taxon>Cytophagales</taxon>
        <taxon>Hymenobacteraceae</taxon>
        <taxon>Hymenobacter</taxon>
    </lineage>
</organism>
<name>A0ABP7MHD3_9BACT</name>